<feature type="region of interest" description="Disordered" evidence="1">
    <location>
        <begin position="1"/>
        <end position="74"/>
    </location>
</feature>
<protein>
    <recommendedName>
        <fullName evidence="4">Transposase</fullName>
    </recommendedName>
</protein>
<organism evidence="2 3">
    <name type="scientific">Streptomyces pini</name>
    <dbReference type="NCBI Taxonomy" id="1520580"/>
    <lineage>
        <taxon>Bacteria</taxon>
        <taxon>Bacillati</taxon>
        <taxon>Actinomycetota</taxon>
        <taxon>Actinomycetes</taxon>
        <taxon>Kitasatosporales</taxon>
        <taxon>Streptomycetaceae</taxon>
        <taxon>Streptomyces</taxon>
    </lineage>
</organism>
<name>A0A1I4DFE9_9ACTN</name>
<dbReference type="AlphaFoldDB" id="A0A1I4DFE9"/>
<dbReference type="Proteomes" id="UP000198928">
    <property type="component" value="Unassembled WGS sequence"/>
</dbReference>
<feature type="compositionally biased region" description="Basic and acidic residues" evidence="1">
    <location>
        <begin position="9"/>
        <end position="29"/>
    </location>
</feature>
<gene>
    <name evidence="2" type="ORF">SAMN05192584_11071</name>
</gene>
<accession>A0A1I4DFE9</accession>
<dbReference type="EMBL" id="FOSG01000010">
    <property type="protein sequence ID" value="SFK91599.1"/>
    <property type="molecule type" value="Genomic_DNA"/>
</dbReference>
<sequence length="74" mass="8409">MRPAGGTPARKEEHGASHREGRARDERAFTRMKTRKILRKSRPKSDAADRSALAVARPRGMVLTDERRSKTPKR</sequence>
<feature type="compositionally biased region" description="Basic residues" evidence="1">
    <location>
        <begin position="30"/>
        <end position="42"/>
    </location>
</feature>
<evidence type="ECO:0000256" key="1">
    <source>
        <dbReference type="SAM" id="MobiDB-lite"/>
    </source>
</evidence>
<evidence type="ECO:0000313" key="3">
    <source>
        <dbReference type="Proteomes" id="UP000198928"/>
    </source>
</evidence>
<evidence type="ECO:0000313" key="2">
    <source>
        <dbReference type="EMBL" id="SFK91599.1"/>
    </source>
</evidence>
<reference evidence="3" key="1">
    <citation type="submission" date="2016-10" db="EMBL/GenBank/DDBJ databases">
        <authorList>
            <person name="Varghese N."/>
            <person name="Submissions S."/>
        </authorList>
    </citation>
    <scope>NUCLEOTIDE SEQUENCE [LARGE SCALE GENOMIC DNA]</scope>
    <source>
        <strain evidence="3">PL19</strain>
    </source>
</reference>
<feature type="compositionally biased region" description="Basic and acidic residues" evidence="1">
    <location>
        <begin position="64"/>
        <end position="74"/>
    </location>
</feature>
<keyword evidence="3" id="KW-1185">Reference proteome</keyword>
<proteinExistence type="predicted"/>
<evidence type="ECO:0008006" key="4">
    <source>
        <dbReference type="Google" id="ProtNLM"/>
    </source>
</evidence>